<dbReference type="AlphaFoldDB" id="A0A1D9LJZ0"/>
<evidence type="ECO:0000313" key="2">
    <source>
        <dbReference type="Proteomes" id="UP000178776"/>
    </source>
</evidence>
<dbReference type="STRING" id="1108595.BKX93_17120"/>
<protein>
    <submittedName>
        <fullName evidence="1">Uncharacterized protein</fullName>
    </submittedName>
</protein>
<dbReference type="EMBL" id="CP017707">
    <property type="protein sequence ID" value="AOZ51547.1"/>
    <property type="molecule type" value="Genomic_DNA"/>
</dbReference>
<name>A0A1D9LJZ0_9NEIS</name>
<gene>
    <name evidence="1" type="ORF">BKX93_17120</name>
</gene>
<reference evidence="1 2" key="1">
    <citation type="submission" date="2016-10" db="EMBL/GenBank/DDBJ databases">
        <title>Chromobacterium muskegensis sp. nov., an insecticidal bacterium isolated from Sphagnum bogs.</title>
        <authorList>
            <person name="Sparks M.E."/>
            <person name="Blackburn M.B."/>
            <person name="Gundersen-Rindal D.E."/>
            <person name="Mitchell A."/>
            <person name="Farrar R."/>
            <person name="Kuhar D."/>
        </authorList>
    </citation>
    <scope>NUCLEOTIDE SEQUENCE [LARGE SCALE GENOMIC DNA]</scope>
    <source>
        <strain evidence="1 2">21-1</strain>
    </source>
</reference>
<dbReference type="Proteomes" id="UP000178776">
    <property type="component" value="Chromosome"/>
</dbReference>
<sequence>MYRLKLISPDFGIDDSGPLHPTQEQARKAAELMLHVYKGRLRAEVHKVDVKTRTSEKLEEVYIRLEVQN</sequence>
<organism evidence="1 2">
    <name type="scientific">Chromobacterium vaccinii</name>
    <dbReference type="NCBI Taxonomy" id="1108595"/>
    <lineage>
        <taxon>Bacteria</taxon>
        <taxon>Pseudomonadati</taxon>
        <taxon>Pseudomonadota</taxon>
        <taxon>Betaproteobacteria</taxon>
        <taxon>Neisseriales</taxon>
        <taxon>Chromobacteriaceae</taxon>
        <taxon>Chromobacterium</taxon>
    </lineage>
</organism>
<dbReference type="GeneID" id="68842929"/>
<dbReference type="RefSeq" id="WP_021478246.1">
    <property type="nucleotide sequence ID" value="NZ_CP017707.1"/>
</dbReference>
<proteinExistence type="predicted"/>
<accession>A0A1D9LJZ0</accession>
<evidence type="ECO:0000313" key="1">
    <source>
        <dbReference type="EMBL" id="AOZ51547.1"/>
    </source>
</evidence>
<dbReference type="KEGG" id="cvc:BKX93_17120"/>